<dbReference type="InterPro" id="IPR016024">
    <property type="entry name" value="ARM-type_fold"/>
</dbReference>
<dbReference type="PANTHER" id="PTHR31355">
    <property type="entry name" value="MICROTUBULE-ASSOCIATED PROTEIN TORTIFOLIA1"/>
    <property type="match status" value="1"/>
</dbReference>
<name>A0ABD1PFC2_9LAMI</name>
<dbReference type="InterPro" id="IPR011989">
    <property type="entry name" value="ARM-like"/>
</dbReference>
<evidence type="ECO:0000313" key="2">
    <source>
        <dbReference type="EMBL" id="KAL2462606.1"/>
    </source>
</evidence>
<comment type="caution">
    <text evidence="2">The sequence shown here is derived from an EMBL/GenBank/DDBJ whole genome shotgun (WGS) entry which is preliminary data.</text>
</comment>
<keyword evidence="3" id="KW-1185">Reference proteome</keyword>
<sequence>MMGSTFKIEATIGDALREEEDEEAVSIMPCLRELIVFECQNLKALPHRLLRRTPLDMLDITYSHLLIEQFKSRGGYEFLSPRCHLGALDFCSRPVCTAPPPPPQDATGEPDTAELKFPLQKLLKLVKSDCFKAKSALLVLIGSIVSVGAAKTKNLLNCLISTTVEFLSSEDWATRKAAAEVLERLVATERDMLPEFKASCVATLESRRFDKIKNFIFVKVVRDNEPDIRGVERSSCSIPRGIDT</sequence>
<reference evidence="3" key="1">
    <citation type="submission" date="2024-07" db="EMBL/GenBank/DDBJ databases">
        <title>Two chromosome-level genome assemblies of Korean endemic species Abeliophyllum distichum and Forsythia ovata (Oleaceae).</title>
        <authorList>
            <person name="Jang H."/>
        </authorList>
    </citation>
    <scope>NUCLEOTIDE SEQUENCE [LARGE SCALE GENOMIC DNA]</scope>
</reference>
<evidence type="ECO:0000313" key="3">
    <source>
        <dbReference type="Proteomes" id="UP001604277"/>
    </source>
</evidence>
<dbReference type="EMBL" id="JBFOLJ010000020">
    <property type="protein sequence ID" value="KAL2462606.1"/>
    <property type="molecule type" value="Genomic_DNA"/>
</dbReference>
<dbReference type="InterPro" id="IPR033337">
    <property type="entry name" value="TORTIFOLIA1/SINE1-2"/>
</dbReference>
<dbReference type="InterPro" id="IPR057600">
    <property type="entry name" value="TORTIFOLIA1/SINE1-2_N"/>
</dbReference>
<dbReference type="Pfam" id="PF24714">
    <property type="entry name" value="TOR1L1_N"/>
    <property type="match status" value="1"/>
</dbReference>
<gene>
    <name evidence="2" type="ORF">Fot_53843</name>
</gene>
<dbReference type="SUPFAM" id="SSF48371">
    <property type="entry name" value="ARM repeat"/>
    <property type="match status" value="1"/>
</dbReference>
<evidence type="ECO:0000259" key="1">
    <source>
        <dbReference type="Pfam" id="PF24714"/>
    </source>
</evidence>
<dbReference type="Proteomes" id="UP001604277">
    <property type="component" value="Unassembled WGS sequence"/>
</dbReference>
<accession>A0ABD1PFC2</accession>
<dbReference type="PANTHER" id="PTHR31355:SF28">
    <property type="entry name" value="MICROTUBULE-ASSOCIATED PROTEIN TORTIFOLIA1-LIKE"/>
    <property type="match status" value="1"/>
</dbReference>
<proteinExistence type="predicted"/>
<dbReference type="AlphaFoldDB" id="A0ABD1PFC2"/>
<feature type="domain" description="TORTIFOLIA1/SINE1-2 N-terminal" evidence="1">
    <location>
        <begin position="106"/>
        <end position="214"/>
    </location>
</feature>
<organism evidence="2 3">
    <name type="scientific">Forsythia ovata</name>
    <dbReference type="NCBI Taxonomy" id="205694"/>
    <lineage>
        <taxon>Eukaryota</taxon>
        <taxon>Viridiplantae</taxon>
        <taxon>Streptophyta</taxon>
        <taxon>Embryophyta</taxon>
        <taxon>Tracheophyta</taxon>
        <taxon>Spermatophyta</taxon>
        <taxon>Magnoliopsida</taxon>
        <taxon>eudicotyledons</taxon>
        <taxon>Gunneridae</taxon>
        <taxon>Pentapetalae</taxon>
        <taxon>asterids</taxon>
        <taxon>lamiids</taxon>
        <taxon>Lamiales</taxon>
        <taxon>Oleaceae</taxon>
        <taxon>Forsythieae</taxon>
        <taxon>Forsythia</taxon>
    </lineage>
</organism>
<dbReference type="Gene3D" id="1.25.10.10">
    <property type="entry name" value="Leucine-rich Repeat Variant"/>
    <property type="match status" value="1"/>
</dbReference>
<protein>
    <recommendedName>
        <fullName evidence="1">TORTIFOLIA1/SINE1-2 N-terminal domain-containing protein</fullName>
    </recommendedName>
</protein>